<dbReference type="Gene3D" id="3.60.20.10">
    <property type="entry name" value="Glutamine Phosphoribosylpyrophosphate, subunit 1, domain 1"/>
    <property type="match status" value="1"/>
</dbReference>
<dbReference type="NCBIfam" id="TIGR01536">
    <property type="entry name" value="asn_synth_AEB"/>
    <property type="match status" value="1"/>
</dbReference>
<evidence type="ECO:0000256" key="5">
    <source>
        <dbReference type="ARBA" id="ARBA00022840"/>
    </source>
</evidence>
<dbReference type="InterPro" id="IPR014729">
    <property type="entry name" value="Rossmann-like_a/b/a_fold"/>
</dbReference>
<dbReference type="SUPFAM" id="SSF52402">
    <property type="entry name" value="Adenine nucleotide alpha hydrolases-like"/>
    <property type="match status" value="1"/>
</dbReference>
<evidence type="ECO:0000256" key="7">
    <source>
        <dbReference type="ARBA" id="ARBA00022962"/>
    </source>
</evidence>
<comment type="catalytic activity">
    <reaction evidence="8">
        <text>L-aspartate + L-glutamine + ATP + H2O = L-asparagine + L-glutamate + AMP + diphosphate + H(+)</text>
        <dbReference type="Rhea" id="RHEA:12228"/>
        <dbReference type="ChEBI" id="CHEBI:15377"/>
        <dbReference type="ChEBI" id="CHEBI:15378"/>
        <dbReference type="ChEBI" id="CHEBI:29985"/>
        <dbReference type="ChEBI" id="CHEBI:29991"/>
        <dbReference type="ChEBI" id="CHEBI:30616"/>
        <dbReference type="ChEBI" id="CHEBI:33019"/>
        <dbReference type="ChEBI" id="CHEBI:58048"/>
        <dbReference type="ChEBI" id="CHEBI:58359"/>
        <dbReference type="ChEBI" id="CHEBI:456215"/>
        <dbReference type="EC" id="6.3.5.4"/>
    </reaction>
</comment>
<dbReference type="Pfam" id="PF13537">
    <property type="entry name" value="GATase_7"/>
    <property type="match status" value="1"/>
</dbReference>
<keyword evidence="6" id="KW-0028">Amino-acid biosynthesis</keyword>
<feature type="domain" description="Glutamine amidotransferase type-2" evidence="9">
    <location>
        <begin position="2"/>
        <end position="214"/>
    </location>
</feature>
<comment type="pathway">
    <text evidence="1">Amino-acid biosynthesis; L-asparagine biosynthesis; L-asparagine from L-aspartate (L-Gln route): step 1/1.</text>
</comment>
<keyword evidence="6" id="KW-0061">Asparagine biosynthesis</keyword>
<protein>
    <recommendedName>
        <fullName evidence="3">asparagine synthase (glutamine-hydrolyzing)</fullName>
        <ecNumber evidence="3">6.3.5.4</ecNumber>
    </recommendedName>
</protein>
<gene>
    <name evidence="10" type="primary">asnO4</name>
    <name evidence="10" type="ORF">SRIMR7_16405</name>
</gene>
<name>A0ABY3Z1W8_STRRM</name>
<comment type="similarity">
    <text evidence="2">Belongs to the asparagine synthetase family.</text>
</comment>
<dbReference type="InterPro" id="IPR006426">
    <property type="entry name" value="Asn_synth_AEB"/>
</dbReference>
<dbReference type="EC" id="6.3.5.4" evidence="3"/>
<evidence type="ECO:0000259" key="9">
    <source>
        <dbReference type="PROSITE" id="PS51278"/>
    </source>
</evidence>
<dbReference type="SUPFAM" id="SSF56235">
    <property type="entry name" value="N-terminal nucleophile aminohydrolases (Ntn hydrolases)"/>
    <property type="match status" value="1"/>
</dbReference>
<evidence type="ECO:0000256" key="8">
    <source>
        <dbReference type="ARBA" id="ARBA00048741"/>
    </source>
</evidence>
<evidence type="ECO:0000313" key="11">
    <source>
        <dbReference type="Proteomes" id="UP000829494"/>
    </source>
</evidence>
<dbReference type="Proteomes" id="UP000829494">
    <property type="component" value="Chromosome"/>
</dbReference>
<keyword evidence="11" id="KW-1185">Reference proteome</keyword>
<dbReference type="InterPro" id="IPR001962">
    <property type="entry name" value="Asn_synthase"/>
</dbReference>
<keyword evidence="4" id="KW-0547">Nucleotide-binding</keyword>
<dbReference type="PANTHER" id="PTHR43284:SF1">
    <property type="entry name" value="ASPARAGINE SYNTHETASE"/>
    <property type="match status" value="1"/>
</dbReference>
<dbReference type="InterPro" id="IPR033738">
    <property type="entry name" value="AsnB_N"/>
</dbReference>
<dbReference type="Gene3D" id="3.40.50.620">
    <property type="entry name" value="HUPs"/>
    <property type="match status" value="1"/>
</dbReference>
<evidence type="ECO:0000256" key="6">
    <source>
        <dbReference type="ARBA" id="ARBA00022888"/>
    </source>
</evidence>
<dbReference type="PANTHER" id="PTHR43284">
    <property type="entry name" value="ASPARAGINE SYNTHETASE (GLUTAMINE-HYDROLYZING)"/>
    <property type="match status" value="1"/>
</dbReference>
<dbReference type="InterPro" id="IPR017932">
    <property type="entry name" value="GATase_2_dom"/>
</dbReference>
<evidence type="ECO:0000256" key="1">
    <source>
        <dbReference type="ARBA" id="ARBA00005187"/>
    </source>
</evidence>
<organism evidence="10 11">
    <name type="scientific">Streptomyces rimosus subsp. rimosus</name>
    <dbReference type="NCBI Taxonomy" id="132474"/>
    <lineage>
        <taxon>Bacteria</taxon>
        <taxon>Bacillati</taxon>
        <taxon>Actinomycetota</taxon>
        <taxon>Actinomycetes</taxon>
        <taxon>Kitasatosporales</taxon>
        <taxon>Streptomycetaceae</taxon>
        <taxon>Streptomyces</taxon>
    </lineage>
</organism>
<dbReference type="GO" id="GO:0004066">
    <property type="term" value="F:asparagine synthase (glutamine-hydrolyzing) activity"/>
    <property type="evidence" value="ECO:0007669"/>
    <property type="project" value="UniProtKB-EC"/>
</dbReference>
<evidence type="ECO:0000256" key="2">
    <source>
        <dbReference type="ARBA" id="ARBA00005752"/>
    </source>
</evidence>
<dbReference type="PIRSF" id="PIRSF001589">
    <property type="entry name" value="Asn_synthetase_glu-h"/>
    <property type="match status" value="1"/>
</dbReference>
<dbReference type="InterPro" id="IPR029055">
    <property type="entry name" value="Ntn_hydrolases_N"/>
</dbReference>
<dbReference type="PROSITE" id="PS51278">
    <property type="entry name" value="GATASE_TYPE_2"/>
    <property type="match status" value="1"/>
</dbReference>
<dbReference type="InterPro" id="IPR051786">
    <property type="entry name" value="ASN_synthetase/amidase"/>
</dbReference>
<accession>A0ABY3Z1W8</accession>
<dbReference type="EMBL" id="CP094298">
    <property type="protein sequence ID" value="UNZ03743.1"/>
    <property type="molecule type" value="Genomic_DNA"/>
</dbReference>
<proteinExistence type="inferred from homology"/>
<dbReference type="Pfam" id="PF00733">
    <property type="entry name" value="Asn_synthase"/>
    <property type="match status" value="1"/>
</dbReference>
<keyword evidence="7" id="KW-0315">Glutamine amidotransferase</keyword>
<keyword evidence="10" id="KW-0436">Ligase</keyword>
<dbReference type="RefSeq" id="WP_003981266.1">
    <property type="nucleotide sequence ID" value="NZ_CP043497.1"/>
</dbReference>
<dbReference type="GeneID" id="66857160"/>
<keyword evidence="5" id="KW-0067">ATP-binding</keyword>
<reference evidence="10 11" key="1">
    <citation type="submission" date="2022-03" db="EMBL/GenBank/DDBJ databases">
        <title>Complete genome of Streptomyces rimosus ssp. rimosus R7 (=ATCC 10970).</title>
        <authorList>
            <person name="Beganovic S."/>
            <person name="Ruckert C."/>
            <person name="Busche T."/>
            <person name="Kalinowski J."/>
            <person name="Wittmann C."/>
        </authorList>
    </citation>
    <scope>NUCLEOTIDE SEQUENCE [LARGE SCALE GENOMIC DNA]</scope>
    <source>
        <strain evidence="10 11">R7</strain>
    </source>
</reference>
<dbReference type="CDD" id="cd01991">
    <property type="entry name" value="Asn_synthase_B_C"/>
    <property type="match status" value="1"/>
</dbReference>
<evidence type="ECO:0000256" key="3">
    <source>
        <dbReference type="ARBA" id="ARBA00012737"/>
    </source>
</evidence>
<evidence type="ECO:0000313" key="10">
    <source>
        <dbReference type="EMBL" id="UNZ03743.1"/>
    </source>
</evidence>
<dbReference type="CDD" id="cd00712">
    <property type="entry name" value="AsnB"/>
    <property type="match status" value="1"/>
</dbReference>
<sequence>MCGISGWLAFDRDLTKEQATVDAMTGTMAYRGPDAGGTWVDRHVALGHRRLAVIDIEGGTQPMRVDTPNGPVAITYSGEVYNFTELREELRRHGHRFRTASDTEVVLRGYLQWGEALADRLNGMYAFAIWDSRNEKLVMIRDRMGIKPFYFHPTADGVLFGSEPKAILAHPMFKRVIEADGLFELLSVCKTPGHAIWSDMREVRPGSLVVVDRAGLRERTYWKLTTQEHTDDRDTTVTKIRELLEDIVRRQLVADVPQCVLLSGGLDSSSITALSARELAAHGEKVRSFSVDFVGLADNFRPDNMRATPDSPFVHDVADHVGSLHEDIVLPHTALTDPDARRAVLAAKDFPSGLADVDVSLYMLFKAIREHSTVALSGETADELFGGYPWFQDPVAQRAGIFPWMVPVLSEWSKANALGLLNPDLIAMSDLGTYVKDRYSEAVAGVEPLPGEDVQERRMRVMSHLHLTRFLQVLLDRKDRISMAVGLEVRVPYCDHRLVEYVYNTPWAMKSFDGREKSLLRAAAGDLLPRSVVERLKSPYPSTQDPGYAGGLQQMGKQLLSEPDHPIFQLVTRASLDKMVKLDPAKMPDAIREQLDRMMDIATWLEMYQPEIRMS</sequence>
<evidence type="ECO:0000256" key="4">
    <source>
        <dbReference type="ARBA" id="ARBA00022741"/>
    </source>
</evidence>